<dbReference type="RefSeq" id="WP_088518654.1">
    <property type="nucleotide sequence ID" value="NZ_FYDG01000001.1"/>
</dbReference>
<proteinExistence type="predicted"/>
<gene>
    <name evidence="1" type="ORF">SAMN06265338_101142</name>
</gene>
<keyword evidence="2" id="KW-1185">Reference proteome</keyword>
<dbReference type="AlphaFoldDB" id="A0A212PY31"/>
<dbReference type="Proteomes" id="UP000198418">
    <property type="component" value="Unassembled WGS sequence"/>
</dbReference>
<evidence type="ECO:0000313" key="1">
    <source>
        <dbReference type="EMBL" id="SNB51899.1"/>
    </source>
</evidence>
<accession>A0A212PY31</accession>
<organism evidence="1 2">
    <name type="scientific">Rhodoblastus acidophilus</name>
    <name type="common">Rhodopseudomonas acidophila</name>
    <dbReference type="NCBI Taxonomy" id="1074"/>
    <lineage>
        <taxon>Bacteria</taxon>
        <taxon>Pseudomonadati</taxon>
        <taxon>Pseudomonadota</taxon>
        <taxon>Alphaproteobacteria</taxon>
        <taxon>Hyphomicrobiales</taxon>
        <taxon>Rhodoblastaceae</taxon>
        <taxon>Rhodoblastus</taxon>
    </lineage>
</organism>
<dbReference type="EMBL" id="FYDG01000001">
    <property type="protein sequence ID" value="SNB51899.1"/>
    <property type="molecule type" value="Genomic_DNA"/>
</dbReference>
<sequence length="68" mass="7197">MGAAVEDGSETIGDAEIDEIIAEAGGDPRQAIRSLLHDLAKLALDAETSVSHGFVRGRFPPLRARIGR</sequence>
<reference evidence="2" key="1">
    <citation type="submission" date="2017-06" db="EMBL/GenBank/DDBJ databases">
        <authorList>
            <person name="Varghese N."/>
            <person name="Submissions S."/>
        </authorList>
    </citation>
    <scope>NUCLEOTIDE SEQUENCE [LARGE SCALE GENOMIC DNA]</scope>
    <source>
        <strain evidence="2">DSM 137</strain>
    </source>
</reference>
<protein>
    <submittedName>
        <fullName evidence="1">Uncharacterized protein</fullName>
    </submittedName>
</protein>
<name>A0A212PY31_RHOAC</name>
<evidence type="ECO:0000313" key="2">
    <source>
        <dbReference type="Proteomes" id="UP000198418"/>
    </source>
</evidence>